<evidence type="ECO:0000313" key="4">
    <source>
        <dbReference type="EMBL" id="USD20418.1"/>
    </source>
</evidence>
<name>A0ABY4V841_9GAMM</name>
<dbReference type="SUPFAM" id="SSF52518">
    <property type="entry name" value="Thiamin diphosphate-binding fold (THDP-binding)"/>
    <property type="match status" value="1"/>
</dbReference>
<feature type="transmembrane region" description="Helical" evidence="2">
    <location>
        <begin position="42"/>
        <end position="65"/>
    </location>
</feature>
<dbReference type="InterPro" id="IPR012001">
    <property type="entry name" value="Thiamin_PyroP_enz_TPP-bd_dom"/>
</dbReference>
<evidence type="ECO:0000256" key="2">
    <source>
        <dbReference type="SAM" id="Phobius"/>
    </source>
</evidence>
<evidence type="ECO:0000256" key="1">
    <source>
        <dbReference type="ARBA" id="ARBA00007812"/>
    </source>
</evidence>
<organism evidence="4 5">
    <name type="scientific">Microbulbifer variabilis</name>
    <dbReference type="NCBI Taxonomy" id="266805"/>
    <lineage>
        <taxon>Bacteria</taxon>
        <taxon>Pseudomonadati</taxon>
        <taxon>Pseudomonadota</taxon>
        <taxon>Gammaproteobacteria</taxon>
        <taxon>Cellvibrionales</taxon>
        <taxon>Microbulbiferaceae</taxon>
        <taxon>Microbulbifer</taxon>
    </lineage>
</organism>
<dbReference type="CDD" id="cd07035">
    <property type="entry name" value="TPP_PYR_POX_like"/>
    <property type="match status" value="1"/>
</dbReference>
<comment type="similarity">
    <text evidence="1">Belongs to the TPP enzyme family.</text>
</comment>
<keyword evidence="5" id="KW-1185">Reference proteome</keyword>
<keyword evidence="2" id="KW-0812">Transmembrane</keyword>
<dbReference type="Pfam" id="PF02776">
    <property type="entry name" value="TPP_enzyme_N"/>
    <property type="match status" value="1"/>
</dbReference>
<feature type="domain" description="Thiamine pyrophosphate enzyme N-terminal TPP-binding" evidence="3">
    <location>
        <begin position="9"/>
        <end position="89"/>
    </location>
</feature>
<dbReference type="PANTHER" id="PTHR18968">
    <property type="entry name" value="THIAMINE PYROPHOSPHATE ENZYMES"/>
    <property type="match status" value="1"/>
</dbReference>
<keyword evidence="2" id="KW-1133">Transmembrane helix</keyword>
<keyword evidence="2" id="KW-0472">Membrane</keyword>
<dbReference type="RefSeq" id="WP_252082754.1">
    <property type="nucleotide sequence ID" value="NZ_CP092418.1"/>
</dbReference>
<dbReference type="EMBL" id="CP092418">
    <property type="protein sequence ID" value="USD20418.1"/>
    <property type="molecule type" value="Genomic_DNA"/>
</dbReference>
<accession>A0ABY4V841</accession>
<sequence>MNDTPKSTSEPLISCLENEGLKFLFGTPSEKNIRFIDVKNGALLRFILALSEQAILFMTVMYGLVTGNVGVCYGTLGREVTNMLVGIADT</sequence>
<proteinExistence type="inferred from homology"/>
<gene>
    <name evidence="4" type="ORF">MJO52_15210</name>
</gene>
<dbReference type="InterPro" id="IPR029061">
    <property type="entry name" value="THDP-binding"/>
</dbReference>
<dbReference type="InterPro" id="IPR045229">
    <property type="entry name" value="TPP_enz"/>
</dbReference>
<reference evidence="4" key="1">
    <citation type="submission" date="2022-02" db="EMBL/GenBank/DDBJ databases">
        <title>Coral-associated bacteria.</title>
        <authorList>
            <person name="Tang K."/>
            <person name="Wang X."/>
        </authorList>
    </citation>
    <scope>NUCLEOTIDE SEQUENCE</scope>
    <source>
        <strain evidence="4">SCSIO 43006</strain>
    </source>
</reference>
<dbReference type="Proteomes" id="UP001055658">
    <property type="component" value="Chromosome"/>
</dbReference>
<protein>
    <recommendedName>
        <fullName evidence="3">Thiamine pyrophosphate enzyme N-terminal TPP-binding domain-containing protein</fullName>
    </recommendedName>
</protein>
<evidence type="ECO:0000313" key="5">
    <source>
        <dbReference type="Proteomes" id="UP001055658"/>
    </source>
</evidence>
<dbReference type="PANTHER" id="PTHR18968:SF129">
    <property type="entry name" value="ACETOLACTATE SYNTHASE"/>
    <property type="match status" value="1"/>
</dbReference>
<evidence type="ECO:0000259" key="3">
    <source>
        <dbReference type="Pfam" id="PF02776"/>
    </source>
</evidence>
<dbReference type="Gene3D" id="3.40.50.970">
    <property type="match status" value="1"/>
</dbReference>